<dbReference type="PANTHER" id="PTHR21581:SF6">
    <property type="entry name" value="TRAFFICKING PROTEIN PARTICLE COMPLEX SUBUNIT 12"/>
    <property type="match status" value="1"/>
</dbReference>
<dbReference type="EMBL" id="RXFM01000003">
    <property type="protein sequence ID" value="RST72191.1"/>
    <property type="molecule type" value="Genomic_DNA"/>
</dbReference>
<comment type="pathway">
    <text evidence="2">Cell wall biogenesis; peptidoglycan biosynthesis.</text>
</comment>
<evidence type="ECO:0000256" key="3">
    <source>
        <dbReference type="ARBA" id="ARBA00007164"/>
    </source>
</evidence>
<dbReference type="PANTHER" id="PTHR21581">
    <property type="entry name" value="D-ALANYL-D-ALANINE CARBOXYPEPTIDASE"/>
    <property type="match status" value="1"/>
</dbReference>
<dbReference type="InterPro" id="IPR018044">
    <property type="entry name" value="Peptidase_S11"/>
</dbReference>
<accession>A0A429XV99</accession>
<evidence type="ECO:0000256" key="7">
    <source>
        <dbReference type="ARBA" id="ARBA00022729"/>
    </source>
</evidence>
<feature type="domain" description="Peptidase S11 D-Ala-D-Ala carboxypeptidase A C-terminal" evidence="16">
    <location>
        <begin position="277"/>
        <end position="371"/>
    </location>
</feature>
<comment type="caution">
    <text evidence="17">The sequence shown here is derived from an EMBL/GenBank/DDBJ whole genome shotgun (WGS) entry which is preliminary data.</text>
</comment>
<keyword evidence="7" id="KW-0732">Signal</keyword>
<dbReference type="PRINTS" id="PR00725">
    <property type="entry name" value="DADACBPTASE1"/>
</dbReference>
<evidence type="ECO:0000256" key="9">
    <source>
        <dbReference type="ARBA" id="ARBA00022960"/>
    </source>
</evidence>
<comment type="catalytic activity">
    <reaction evidence="12">
        <text>Preferential cleavage: (Ac)2-L-Lys-D-Ala-|-D-Ala. Also transpeptidation of peptidyl-alanyl moieties that are N-acyl substituents of D-alanine.</text>
        <dbReference type="EC" id="3.4.16.4"/>
    </reaction>
</comment>
<reference evidence="18" key="1">
    <citation type="submission" date="2018-11" db="EMBL/GenBank/DDBJ databases">
        <title>Phylogenetic, genomic, and biogeographic characterization of a novel and ubiquitous marine invertebrate-associated Rickettsiales parasite, Candidatus Marinoinvertebrata rohwerii, gen. nov., sp. nov.</title>
        <authorList>
            <person name="Klinges J.G."/>
            <person name="Rosales S.M."/>
            <person name="Mcminds R."/>
            <person name="Shaver E.C."/>
            <person name="Shantz A."/>
            <person name="Peters E.C."/>
            <person name="Burkepile D.E."/>
            <person name="Silliman B.R."/>
            <person name="Vega Thurber R.L."/>
        </authorList>
    </citation>
    <scope>NUCLEOTIDE SEQUENCE [LARGE SCALE GENOMIC DNA]</scope>
    <source>
        <strain evidence="18">a_cerv_44</strain>
    </source>
</reference>
<evidence type="ECO:0000256" key="10">
    <source>
        <dbReference type="ARBA" id="ARBA00022984"/>
    </source>
</evidence>
<feature type="active site" description="Proton acceptor" evidence="13">
    <location>
        <position position="68"/>
    </location>
</feature>
<dbReference type="SUPFAM" id="SSF56601">
    <property type="entry name" value="beta-lactamase/transpeptidase-like"/>
    <property type="match status" value="1"/>
</dbReference>
<evidence type="ECO:0000256" key="12">
    <source>
        <dbReference type="ARBA" id="ARBA00034000"/>
    </source>
</evidence>
<comment type="similarity">
    <text evidence="3 15">Belongs to the peptidase S11 family.</text>
</comment>
<dbReference type="Pfam" id="PF00768">
    <property type="entry name" value="Peptidase_S11"/>
    <property type="match status" value="1"/>
</dbReference>
<evidence type="ECO:0000256" key="2">
    <source>
        <dbReference type="ARBA" id="ARBA00004752"/>
    </source>
</evidence>
<gene>
    <name evidence="17" type="ORF">EIC27_00405</name>
</gene>
<feature type="active site" description="Acyl-ester intermediate" evidence="13">
    <location>
        <position position="65"/>
    </location>
</feature>
<dbReference type="InterPro" id="IPR012338">
    <property type="entry name" value="Beta-lactam/transpept-like"/>
</dbReference>
<dbReference type="Gene3D" id="3.40.710.10">
    <property type="entry name" value="DD-peptidase/beta-lactamase superfamily"/>
    <property type="match status" value="1"/>
</dbReference>
<dbReference type="GO" id="GO:0006508">
    <property type="term" value="P:proteolysis"/>
    <property type="evidence" value="ECO:0007669"/>
    <property type="project" value="UniProtKB-KW"/>
</dbReference>
<evidence type="ECO:0000313" key="18">
    <source>
        <dbReference type="Proteomes" id="UP000279470"/>
    </source>
</evidence>
<dbReference type="InterPro" id="IPR015956">
    <property type="entry name" value="Peniciliin-bd_prot_C_sf"/>
</dbReference>
<keyword evidence="10" id="KW-0573">Peptidoglycan synthesis</keyword>
<dbReference type="GO" id="GO:0071555">
    <property type="term" value="P:cell wall organization"/>
    <property type="evidence" value="ECO:0007669"/>
    <property type="project" value="UniProtKB-KW"/>
</dbReference>
<dbReference type="GO" id="GO:0009252">
    <property type="term" value="P:peptidoglycan biosynthetic process"/>
    <property type="evidence" value="ECO:0007669"/>
    <property type="project" value="UniProtKB-UniPathway"/>
</dbReference>
<sequence length="391" mass="43887">MFNLIAYRTLIIFVFITQAINFNFAQDNIFSNNFDTSAKYAYLVDFESGEVLYDKNGNTLMPPSSMTKIMTSYIIFQNLQNGDLKLSDKFIISDKAAKKGGSKIFLKSGQKVSVDELLKGVIVLSGNDASIALAEALDGSEESFANKMNIYAKKLGLKNSVFKNSTGWPDEGHLMSSKDLVTLAIRLLKDFPEYYHYHSIKRYSFNKVRQNNRNTLIGAYGVDGIKTGKKTDIGGHGIVISAKKGERRLIAVINGLGSEKEREREARKLLNFGFSNFKNLTLFKGHKEVIEGDVIYGNLNKIALNVKSEIIITVPNNYDKMKDLLFLTEFQEPLKAPVKQGEVVGKLKIMDSKNNTLIKEVELITSIDVNEAGFFKRSIQGIKYFFKKLIG</sequence>
<dbReference type="GO" id="GO:0009002">
    <property type="term" value="F:serine-type D-Ala-D-Ala carboxypeptidase activity"/>
    <property type="evidence" value="ECO:0007669"/>
    <property type="project" value="UniProtKB-EC"/>
</dbReference>
<feature type="binding site" evidence="14">
    <location>
        <position position="226"/>
    </location>
    <ligand>
        <name>substrate</name>
    </ligand>
</feature>
<evidence type="ECO:0000256" key="14">
    <source>
        <dbReference type="PIRSR" id="PIRSR618044-2"/>
    </source>
</evidence>
<dbReference type="UniPathway" id="UPA00219"/>
<evidence type="ECO:0000256" key="5">
    <source>
        <dbReference type="ARBA" id="ARBA00022645"/>
    </source>
</evidence>
<dbReference type="SMART" id="SM00936">
    <property type="entry name" value="PBP5_C"/>
    <property type="match status" value="1"/>
</dbReference>
<comment type="function">
    <text evidence="1">Removes C-terminal D-alanyl residues from sugar-peptide cell wall precursors.</text>
</comment>
<dbReference type="InterPro" id="IPR001967">
    <property type="entry name" value="Peptidase_S11_N"/>
</dbReference>
<proteinExistence type="inferred from homology"/>
<dbReference type="InterPro" id="IPR037167">
    <property type="entry name" value="Peptidase_S11_C_sf"/>
</dbReference>
<dbReference type="OrthoDB" id="5291989at2"/>
<organism evidence="17 18">
    <name type="scientific">Candidatus Aquarickettsia rohweri</name>
    <dbReference type="NCBI Taxonomy" id="2602574"/>
    <lineage>
        <taxon>Bacteria</taxon>
        <taxon>Pseudomonadati</taxon>
        <taxon>Pseudomonadota</taxon>
        <taxon>Alphaproteobacteria</taxon>
        <taxon>Rickettsiales</taxon>
        <taxon>Candidatus Midichloriaceae</taxon>
        <taxon>Candidatus Aquarickettsia</taxon>
    </lineage>
</organism>
<keyword evidence="9" id="KW-0133">Cell shape</keyword>
<protein>
    <recommendedName>
        <fullName evidence="4">serine-type D-Ala-D-Ala carboxypeptidase</fullName>
        <ecNumber evidence="4">3.4.16.4</ecNumber>
    </recommendedName>
</protein>
<evidence type="ECO:0000256" key="13">
    <source>
        <dbReference type="PIRSR" id="PIRSR618044-1"/>
    </source>
</evidence>
<evidence type="ECO:0000256" key="4">
    <source>
        <dbReference type="ARBA" id="ARBA00012448"/>
    </source>
</evidence>
<dbReference type="SUPFAM" id="SSF69189">
    <property type="entry name" value="Penicillin-binding protein associated domain"/>
    <property type="match status" value="1"/>
</dbReference>
<dbReference type="RefSeq" id="WP_126044192.1">
    <property type="nucleotide sequence ID" value="NZ_RXFM01000003.1"/>
</dbReference>
<evidence type="ECO:0000256" key="11">
    <source>
        <dbReference type="ARBA" id="ARBA00023316"/>
    </source>
</evidence>
<dbReference type="Pfam" id="PF07943">
    <property type="entry name" value="PBP5_C"/>
    <property type="match status" value="1"/>
</dbReference>
<keyword evidence="6" id="KW-0645">Protease</keyword>
<dbReference type="Gene3D" id="2.60.410.10">
    <property type="entry name" value="D-Ala-D-Ala carboxypeptidase, C-terminal domain"/>
    <property type="match status" value="1"/>
</dbReference>
<feature type="active site" evidence="13">
    <location>
        <position position="125"/>
    </location>
</feature>
<dbReference type="EC" id="3.4.16.4" evidence="4"/>
<evidence type="ECO:0000256" key="8">
    <source>
        <dbReference type="ARBA" id="ARBA00022801"/>
    </source>
</evidence>
<keyword evidence="5 17" id="KW-0121">Carboxypeptidase</keyword>
<keyword evidence="18" id="KW-1185">Reference proteome</keyword>
<dbReference type="GO" id="GO:0008360">
    <property type="term" value="P:regulation of cell shape"/>
    <property type="evidence" value="ECO:0007669"/>
    <property type="project" value="UniProtKB-KW"/>
</dbReference>
<evidence type="ECO:0000313" key="17">
    <source>
        <dbReference type="EMBL" id="RST72191.1"/>
    </source>
</evidence>
<dbReference type="InterPro" id="IPR012907">
    <property type="entry name" value="Peptidase_S11_C"/>
</dbReference>
<evidence type="ECO:0000259" key="16">
    <source>
        <dbReference type="SMART" id="SM00936"/>
    </source>
</evidence>
<dbReference type="Proteomes" id="UP000279470">
    <property type="component" value="Unassembled WGS sequence"/>
</dbReference>
<evidence type="ECO:0000256" key="15">
    <source>
        <dbReference type="RuleBase" id="RU004016"/>
    </source>
</evidence>
<keyword evidence="11" id="KW-0961">Cell wall biogenesis/degradation</keyword>
<dbReference type="AlphaFoldDB" id="A0A429XV99"/>
<name>A0A429XV99_9RICK</name>
<evidence type="ECO:0000256" key="6">
    <source>
        <dbReference type="ARBA" id="ARBA00022670"/>
    </source>
</evidence>
<keyword evidence="8" id="KW-0378">Hydrolase</keyword>
<evidence type="ECO:0000256" key="1">
    <source>
        <dbReference type="ARBA" id="ARBA00003217"/>
    </source>
</evidence>